<feature type="region of interest" description="Disordered" evidence="1">
    <location>
        <begin position="84"/>
        <end position="112"/>
    </location>
</feature>
<name>A0A147BDW1_IXORI</name>
<accession>A0A147BDW1</accession>
<reference evidence="2" key="1">
    <citation type="journal article" date="2018" name="PLoS Negl. Trop. Dis.">
        <title>Sialome diversity of ticks revealed by RNAseq of single tick salivary glands.</title>
        <authorList>
            <person name="Perner J."/>
            <person name="Kropackova S."/>
            <person name="Kopacek P."/>
            <person name="Ribeiro J.M."/>
        </authorList>
    </citation>
    <scope>NUCLEOTIDE SEQUENCE</scope>
    <source>
        <strain evidence="2">Siblings of single egg batch collected in Ceske Budejovice</strain>
        <tissue evidence="2">Salivary glands</tissue>
    </source>
</reference>
<dbReference type="EMBL" id="GEGO01006458">
    <property type="protein sequence ID" value="JAR88946.1"/>
    <property type="molecule type" value="Transcribed_RNA"/>
</dbReference>
<protein>
    <submittedName>
        <fullName evidence="2">Uncharacterized protein</fullName>
    </submittedName>
</protein>
<evidence type="ECO:0000256" key="1">
    <source>
        <dbReference type="SAM" id="MobiDB-lite"/>
    </source>
</evidence>
<proteinExistence type="predicted"/>
<evidence type="ECO:0000313" key="2">
    <source>
        <dbReference type="EMBL" id="JAR88946.1"/>
    </source>
</evidence>
<sequence>EERGRACCTRLGPGRNDRSVLAGLAHGEPQRIPPAKYGSGPAEAANPDHTDLGVVPQRDSGCDSPEQLAYAALAWEGRSAGLDTETDCELSTTAEKEDRRARTANSRGQATGKFSKPIRCLLVVL</sequence>
<feature type="non-terminal residue" evidence="2">
    <location>
        <position position="1"/>
    </location>
</feature>
<dbReference type="AlphaFoldDB" id="A0A147BDW1"/>
<organism evidence="2">
    <name type="scientific">Ixodes ricinus</name>
    <name type="common">Common tick</name>
    <name type="synonym">Acarus ricinus</name>
    <dbReference type="NCBI Taxonomy" id="34613"/>
    <lineage>
        <taxon>Eukaryota</taxon>
        <taxon>Metazoa</taxon>
        <taxon>Ecdysozoa</taxon>
        <taxon>Arthropoda</taxon>
        <taxon>Chelicerata</taxon>
        <taxon>Arachnida</taxon>
        <taxon>Acari</taxon>
        <taxon>Parasitiformes</taxon>
        <taxon>Ixodida</taxon>
        <taxon>Ixodoidea</taxon>
        <taxon>Ixodidae</taxon>
        <taxon>Ixodinae</taxon>
        <taxon>Ixodes</taxon>
    </lineage>
</organism>
<feature type="region of interest" description="Disordered" evidence="1">
    <location>
        <begin position="25"/>
        <end position="51"/>
    </location>
</feature>